<feature type="domain" description="EamA" evidence="2">
    <location>
        <begin position="7"/>
        <end position="138"/>
    </location>
</feature>
<keyword evidence="1" id="KW-0472">Membrane</keyword>
<dbReference type="EMBL" id="JAAKZH010000005">
    <property type="protein sequence ID" value="NGO65376.1"/>
    <property type="molecule type" value="Genomic_DNA"/>
</dbReference>
<feature type="transmembrane region" description="Helical" evidence="1">
    <location>
        <begin position="148"/>
        <end position="168"/>
    </location>
</feature>
<feature type="transmembrane region" description="Helical" evidence="1">
    <location>
        <begin position="124"/>
        <end position="142"/>
    </location>
</feature>
<feature type="transmembrane region" description="Helical" evidence="1">
    <location>
        <begin position="39"/>
        <end position="59"/>
    </location>
</feature>
<dbReference type="GO" id="GO:0016020">
    <property type="term" value="C:membrane"/>
    <property type="evidence" value="ECO:0007669"/>
    <property type="project" value="InterPro"/>
</dbReference>
<organism evidence="3 4">
    <name type="scientific">Rhizobium daejeonense</name>
    <dbReference type="NCBI Taxonomy" id="240521"/>
    <lineage>
        <taxon>Bacteria</taxon>
        <taxon>Pseudomonadati</taxon>
        <taxon>Pseudomonadota</taxon>
        <taxon>Alphaproteobacteria</taxon>
        <taxon>Hyphomicrobiales</taxon>
        <taxon>Rhizobiaceae</taxon>
        <taxon>Rhizobium/Agrobacterium group</taxon>
        <taxon>Rhizobium</taxon>
    </lineage>
</organism>
<keyword evidence="1" id="KW-1133">Transmembrane helix</keyword>
<accession>A0A6M1SF65</accession>
<evidence type="ECO:0000259" key="2">
    <source>
        <dbReference type="Pfam" id="PF00892"/>
    </source>
</evidence>
<dbReference type="SUPFAM" id="SSF103481">
    <property type="entry name" value="Multidrug resistance efflux transporter EmrE"/>
    <property type="match status" value="2"/>
</dbReference>
<feature type="transmembrane region" description="Helical" evidence="1">
    <location>
        <begin position="100"/>
        <end position="117"/>
    </location>
</feature>
<feature type="transmembrane region" description="Helical" evidence="1">
    <location>
        <begin position="237"/>
        <end position="255"/>
    </location>
</feature>
<evidence type="ECO:0000313" key="3">
    <source>
        <dbReference type="EMBL" id="NGO65376.1"/>
    </source>
</evidence>
<comment type="caution">
    <text evidence="3">The sequence shown here is derived from an EMBL/GenBank/DDBJ whole genome shotgun (WGS) entry which is preliminary data.</text>
</comment>
<gene>
    <name evidence="3" type="ORF">G6N76_17030</name>
</gene>
<dbReference type="Proteomes" id="UP000477849">
    <property type="component" value="Unassembled WGS sequence"/>
</dbReference>
<feature type="transmembrane region" description="Helical" evidence="1">
    <location>
        <begin position="207"/>
        <end position="225"/>
    </location>
</feature>
<feature type="transmembrane region" description="Helical" evidence="1">
    <location>
        <begin position="71"/>
        <end position="88"/>
    </location>
</feature>
<dbReference type="InterPro" id="IPR000620">
    <property type="entry name" value="EamA_dom"/>
</dbReference>
<feature type="domain" description="EamA" evidence="2">
    <location>
        <begin position="150"/>
        <end position="278"/>
    </location>
</feature>
<dbReference type="PANTHER" id="PTHR22911">
    <property type="entry name" value="ACYL-MALONYL CONDENSING ENZYME-RELATED"/>
    <property type="match status" value="1"/>
</dbReference>
<proteinExistence type="predicted"/>
<dbReference type="PANTHER" id="PTHR22911:SF103">
    <property type="entry name" value="BLR2811 PROTEIN"/>
    <property type="match status" value="1"/>
</dbReference>
<feature type="transmembrane region" description="Helical" evidence="1">
    <location>
        <begin position="261"/>
        <end position="279"/>
    </location>
</feature>
<name>A0A6M1SF65_9HYPH</name>
<evidence type="ECO:0000313" key="4">
    <source>
        <dbReference type="Proteomes" id="UP000477849"/>
    </source>
</evidence>
<dbReference type="Pfam" id="PF00892">
    <property type="entry name" value="EamA"/>
    <property type="match status" value="2"/>
</dbReference>
<feature type="transmembrane region" description="Helical" evidence="1">
    <location>
        <begin position="180"/>
        <end position="201"/>
    </location>
</feature>
<protein>
    <submittedName>
        <fullName evidence="3">DMT family transporter</fullName>
    </submittedName>
</protein>
<keyword evidence="1" id="KW-0812">Transmembrane</keyword>
<dbReference type="InterPro" id="IPR037185">
    <property type="entry name" value="EmrE-like"/>
</dbReference>
<sequence length="287" mass="30819">MKTSVGIGILLTSLSYFLFTLHDGTIKILVETTAVWQILFFRSATILAGCLIFGGPSLVRETASSPVVKPMMIRSILLLAAWLSYYNAAKSMQLASLQTLYYAAPVVATLLAVPILNERVTLPRWLAVIVGFLGVLIASNPIGMKITLPVYLALQAACLWAFSTVLLRRTAMGARSLVQMTVTNSFFLLLTGAVLIGVWHTPTPVELALSLATGIIGGGAQFAFFEGMRRAPISVLAPFEYTSLVWAFVLGYAIWGDIPAANVFIGAALICSAGLIIVFSERLTARG</sequence>
<evidence type="ECO:0000256" key="1">
    <source>
        <dbReference type="SAM" id="Phobius"/>
    </source>
</evidence>
<dbReference type="RefSeq" id="WP_163902112.1">
    <property type="nucleotide sequence ID" value="NZ_CP048427.1"/>
</dbReference>
<dbReference type="AlphaFoldDB" id="A0A6M1SF65"/>
<reference evidence="3 4" key="1">
    <citation type="submission" date="2020-02" db="EMBL/GenBank/DDBJ databases">
        <title>Genome sequence of the type strain CCBAU10050 of Rhizobium daejeonense.</title>
        <authorList>
            <person name="Gao J."/>
            <person name="Sun J."/>
        </authorList>
    </citation>
    <scope>NUCLEOTIDE SEQUENCE [LARGE SCALE GENOMIC DNA]</scope>
    <source>
        <strain evidence="3 4">CCBAU10050</strain>
    </source>
</reference>
<keyword evidence="4" id="KW-1185">Reference proteome</keyword>